<proteinExistence type="predicted"/>
<sequence>MFVYHSLVDTTDETGGWLKTAAVRVDVTMTWRSKRRGPDGPRSWFVAFAAAWNILWLSLLRRSGGVVFVALVTSYGATREEATWTISISFSIACMLGPVVGLLTKYLALRTLSLVGSFTLALSTILCFFAEDMTAVFALLGVLNGIGMGIVMVTNDVVIGQYFLRYRGSGFGIYYTGGTLAAFVFPPLMDILIQAYGLRGTFLITGGLALNGLVSSLFYRTPPWVSVRASKVLPVTDKIPTNVVGASGEPSANGGQLTEYDVEGALLKDGETTSDDVIQPMNTIEASFNSAVNDGQYVRNSRDNSSGTAETNSHSTKRKWSSHLSFLKVPVFYMVAVTCMFSVYATLVFVILVDLAEEKGFSRQDGAVFLSVSAIGDAGARLLSGVLSDKGFMDRRAMMGLSSVLLGSLVVSLPSVHSYPAALALCAFLGWACGTLVVLFGPLLADHLGVENLGVTMGICRFVMGAAYFGCPKITGHFKDHVGSYDGLLYMIGSGCFLVALMWLAELCHVCVKKRKDRASAAQ</sequence>
<organism evidence="1 2">
    <name type="scientific">Ixodes persulcatus</name>
    <name type="common">Taiga tick</name>
    <dbReference type="NCBI Taxonomy" id="34615"/>
    <lineage>
        <taxon>Eukaryota</taxon>
        <taxon>Metazoa</taxon>
        <taxon>Ecdysozoa</taxon>
        <taxon>Arthropoda</taxon>
        <taxon>Chelicerata</taxon>
        <taxon>Arachnida</taxon>
        <taxon>Acari</taxon>
        <taxon>Parasitiformes</taxon>
        <taxon>Ixodida</taxon>
        <taxon>Ixodoidea</taxon>
        <taxon>Ixodidae</taxon>
        <taxon>Ixodinae</taxon>
        <taxon>Ixodes</taxon>
    </lineage>
</organism>
<reference evidence="1 2" key="1">
    <citation type="journal article" date="2020" name="Cell">
        <title>Large-Scale Comparative Analyses of Tick Genomes Elucidate Their Genetic Diversity and Vector Capacities.</title>
        <authorList>
            <consortium name="Tick Genome and Microbiome Consortium (TIGMIC)"/>
            <person name="Jia N."/>
            <person name="Wang J."/>
            <person name="Shi W."/>
            <person name="Du L."/>
            <person name="Sun Y."/>
            <person name="Zhan W."/>
            <person name="Jiang J.F."/>
            <person name="Wang Q."/>
            <person name="Zhang B."/>
            <person name="Ji P."/>
            <person name="Bell-Sakyi L."/>
            <person name="Cui X.M."/>
            <person name="Yuan T.T."/>
            <person name="Jiang B.G."/>
            <person name="Yang W.F."/>
            <person name="Lam T.T."/>
            <person name="Chang Q.C."/>
            <person name="Ding S.J."/>
            <person name="Wang X.J."/>
            <person name="Zhu J.G."/>
            <person name="Ruan X.D."/>
            <person name="Zhao L."/>
            <person name="Wei J.T."/>
            <person name="Ye R.Z."/>
            <person name="Que T.C."/>
            <person name="Du C.H."/>
            <person name="Zhou Y.H."/>
            <person name="Cheng J.X."/>
            <person name="Dai P.F."/>
            <person name="Guo W.B."/>
            <person name="Han X.H."/>
            <person name="Huang E.J."/>
            <person name="Li L.F."/>
            <person name="Wei W."/>
            <person name="Gao Y.C."/>
            <person name="Liu J.Z."/>
            <person name="Shao H.Z."/>
            <person name="Wang X."/>
            <person name="Wang C.C."/>
            <person name="Yang T.C."/>
            <person name="Huo Q.B."/>
            <person name="Li W."/>
            <person name="Chen H.Y."/>
            <person name="Chen S.E."/>
            <person name="Zhou L.G."/>
            <person name="Ni X.B."/>
            <person name="Tian J.H."/>
            <person name="Sheng Y."/>
            <person name="Liu T."/>
            <person name="Pan Y.S."/>
            <person name="Xia L.Y."/>
            <person name="Li J."/>
            <person name="Zhao F."/>
            <person name="Cao W.C."/>
        </authorList>
    </citation>
    <scope>NUCLEOTIDE SEQUENCE [LARGE SCALE GENOMIC DNA]</scope>
    <source>
        <strain evidence="1">Iper-2018</strain>
    </source>
</reference>
<gene>
    <name evidence="1" type="ORF">HPB47_004718</name>
</gene>
<dbReference type="EMBL" id="JABSTQ010010725">
    <property type="protein sequence ID" value="KAG0418606.1"/>
    <property type="molecule type" value="Genomic_DNA"/>
</dbReference>
<protein>
    <submittedName>
        <fullName evidence="1">Uncharacterized protein</fullName>
    </submittedName>
</protein>
<name>A0AC60PFS1_IXOPE</name>
<evidence type="ECO:0000313" key="1">
    <source>
        <dbReference type="EMBL" id="KAG0418606.1"/>
    </source>
</evidence>
<dbReference type="Proteomes" id="UP000805193">
    <property type="component" value="Unassembled WGS sequence"/>
</dbReference>
<accession>A0AC60PFS1</accession>
<evidence type="ECO:0000313" key="2">
    <source>
        <dbReference type="Proteomes" id="UP000805193"/>
    </source>
</evidence>
<keyword evidence="2" id="KW-1185">Reference proteome</keyword>
<comment type="caution">
    <text evidence="1">The sequence shown here is derived from an EMBL/GenBank/DDBJ whole genome shotgun (WGS) entry which is preliminary data.</text>
</comment>